<evidence type="ECO:0000256" key="2">
    <source>
        <dbReference type="ARBA" id="ARBA00023204"/>
    </source>
</evidence>
<dbReference type="Proteomes" id="UP001465976">
    <property type="component" value="Unassembled WGS sequence"/>
</dbReference>
<keyword evidence="1" id="KW-0227">DNA damage</keyword>
<proteinExistence type="predicted"/>
<feature type="region of interest" description="Disordered" evidence="3">
    <location>
        <begin position="278"/>
        <end position="345"/>
    </location>
</feature>
<keyword evidence="6" id="KW-1185">Reference proteome</keyword>
<accession>A0ABR3G212</accession>
<dbReference type="SMART" id="SM00478">
    <property type="entry name" value="ENDO3c"/>
    <property type="match status" value="1"/>
</dbReference>
<feature type="compositionally biased region" description="Low complexity" evidence="3">
    <location>
        <begin position="1"/>
        <end position="17"/>
    </location>
</feature>
<dbReference type="CDD" id="cd00056">
    <property type="entry name" value="ENDO3c"/>
    <property type="match status" value="1"/>
</dbReference>
<dbReference type="Gene3D" id="1.10.1670.40">
    <property type="match status" value="1"/>
</dbReference>
<reference evidence="5 6" key="1">
    <citation type="submission" date="2024-02" db="EMBL/GenBank/DDBJ databases">
        <title>A draft genome for the cacao thread blight pathogen Marasmius crinis-equi.</title>
        <authorList>
            <person name="Cohen S.P."/>
            <person name="Baruah I.K."/>
            <person name="Amoako-Attah I."/>
            <person name="Bukari Y."/>
            <person name="Meinhardt L.W."/>
            <person name="Bailey B.A."/>
        </authorList>
    </citation>
    <scope>NUCLEOTIDE SEQUENCE [LARGE SCALE GENOMIC DNA]</scope>
    <source>
        <strain evidence="5 6">GH-76</strain>
    </source>
</reference>
<dbReference type="PANTHER" id="PTHR43003:SF5">
    <property type="entry name" value="DNA-3-METHYLADENINE GLYCOSYLASE"/>
    <property type="match status" value="1"/>
</dbReference>
<dbReference type="SUPFAM" id="SSF48150">
    <property type="entry name" value="DNA-glycosylase"/>
    <property type="match status" value="1"/>
</dbReference>
<comment type="caution">
    <text evidence="5">The sequence shown here is derived from an EMBL/GenBank/DDBJ whole genome shotgun (WGS) entry which is preliminary data.</text>
</comment>
<dbReference type="EMBL" id="JBAHYK010000002">
    <property type="protein sequence ID" value="KAL0581884.1"/>
    <property type="molecule type" value="Genomic_DNA"/>
</dbReference>
<keyword evidence="2" id="KW-0234">DNA repair</keyword>
<evidence type="ECO:0000256" key="3">
    <source>
        <dbReference type="SAM" id="MobiDB-lite"/>
    </source>
</evidence>
<protein>
    <recommendedName>
        <fullName evidence="4">HhH-GPD domain-containing protein</fullName>
    </recommendedName>
</protein>
<name>A0ABR3G212_9AGAR</name>
<evidence type="ECO:0000313" key="5">
    <source>
        <dbReference type="EMBL" id="KAL0581884.1"/>
    </source>
</evidence>
<dbReference type="Pfam" id="PF00730">
    <property type="entry name" value="HhH-GPD"/>
    <property type="match status" value="1"/>
</dbReference>
<feature type="domain" description="HhH-GPD" evidence="4">
    <location>
        <begin position="129"/>
        <end position="292"/>
    </location>
</feature>
<dbReference type="Gene3D" id="1.10.340.30">
    <property type="entry name" value="Hypothetical protein, domain 2"/>
    <property type="match status" value="1"/>
</dbReference>
<dbReference type="InterPro" id="IPR051912">
    <property type="entry name" value="Alkylbase_DNA_Glycosylase/TA"/>
</dbReference>
<dbReference type="PANTHER" id="PTHR43003">
    <property type="entry name" value="DNA-3-METHYLADENINE GLYCOSYLASE"/>
    <property type="match status" value="1"/>
</dbReference>
<sequence>MPVTRSNTRAASSTTVRETVVIKTPKANSATKKGKRKVAEDEDEQANPDAKTVKKARVTKTVKATTSASTVTAAVTTSVVSTAVVVPIPENQDEEDALVPAQLSFSFEDAKAHLISADARFEDIFERLACQQISWLAARAIKHKFIRLFNPEIPENPADYSDSNWRTGFFPTPSQVAQTDLVTLRTAGLSQRKAEYIHDLAARFSDGRLSTKKLLAADDEELAQMLIEVRGIGRWTVDMFAMFSLRRPDILPVGDLGVQRGMVRWFLAQHSPSYNVAISPQKELRKPKSTAENGGETQPPADLSSLPPAPPETPKRKNKKAKISDDAEVGDGTIPPPFTPSIKRTLGKPAVRVGDSSPFFPPALPEGLSVADLKTRLDGKKKIKGALLTPSEMEALSESWRPYRSLAVYYMWALADAELGEDA</sequence>
<organism evidence="5 6">
    <name type="scientific">Marasmius crinis-equi</name>
    <dbReference type="NCBI Taxonomy" id="585013"/>
    <lineage>
        <taxon>Eukaryota</taxon>
        <taxon>Fungi</taxon>
        <taxon>Dikarya</taxon>
        <taxon>Basidiomycota</taxon>
        <taxon>Agaricomycotina</taxon>
        <taxon>Agaricomycetes</taxon>
        <taxon>Agaricomycetidae</taxon>
        <taxon>Agaricales</taxon>
        <taxon>Marasmiineae</taxon>
        <taxon>Marasmiaceae</taxon>
        <taxon>Marasmius</taxon>
    </lineage>
</organism>
<evidence type="ECO:0000259" key="4">
    <source>
        <dbReference type="SMART" id="SM00478"/>
    </source>
</evidence>
<evidence type="ECO:0000256" key="1">
    <source>
        <dbReference type="ARBA" id="ARBA00022763"/>
    </source>
</evidence>
<dbReference type="InterPro" id="IPR003265">
    <property type="entry name" value="HhH-GPD_domain"/>
</dbReference>
<dbReference type="InterPro" id="IPR011257">
    <property type="entry name" value="DNA_glycosylase"/>
</dbReference>
<evidence type="ECO:0000313" key="6">
    <source>
        <dbReference type="Proteomes" id="UP001465976"/>
    </source>
</evidence>
<feature type="region of interest" description="Disordered" evidence="3">
    <location>
        <begin position="1"/>
        <end position="50"/>
    </location>
</feature>
<gene>
    <name evidence="5" type="ORF">V5O48_000113</name>
</gene>